<feature type="chain" id="PRO_5035212756" description="Secreted protein" evidence="2">
    <location>
        <begin position="31"/>
        <end position="98"/>
    </location>
</feature>
<proteinExistence type="predicted"/>
<gene>
    <name evidence="3" type="ORF">FGO68_gene13510</name>
</gene>
<evidence type="ECO:0000313" key="3">
    <source>
        <dbReference type="EMBL" id="TNV74221.1"/>
    </source>
</evidence>
<reference evidence="3" key="1">
    <citation type="submission" date="2019-06" db="EMBL/GenBank/DDBJ databases">
        <authorList>
            <person name="Zheng W."/>
        </authorList>
    </citation>
    <scope>NUCLEOTIDE SEQUENCE</scope>
    <source>
        <strain evidence="3">QDHG01</strain>
    </source>
</reference>
<keyword evidence="2" id="KW-0732">Signal</keyword>
<evidence type="ECO:0000256" key="2">
    <source>
        <dbReference type="SAM" id="SignalP"/>
    </source>
</evidence>
<dbReference type="Proteomes" id="UP000785679">
    <property type="component" value="Unassembled WGS sequence"/>
</dbReference>
<accession>A0A8J8NFM7</accession>
<evidence type="ECO:0000256" key="1">
    <source>
        <dbReference type="SAM" id="MobiDB-lite"/>
    </source>
</evidence>
<protein>
    <recommendedName>
        <fullName evidence="5">Secreted protein</fullName>
    </recommendedName>
</protein>
<feature type="region of interest" description="Disordered" evidence="1">
    <location>
        <begin position="41"/>
        <end position="64"/>
    </location>
</feature>
<name>A0A8J8NFM7_HALGN</name>
<feature type="signal peptide" evidence="2">
    <location>
        <begin position="1"/>
        <end position="30"/>
    </location>
</feature>
<dbReference type="EMBL" id="RRYP01017270">
    <property type="protein sequence ID" value="TNV74221.1"/>
    <property type="molecule type" value="Genomic_DNA"/>
</dbReference>
<organism evidence="3 4">
    <name type="scientific">Halteria grandinella</name>
    <dbReference type="NCBI Taxonomy" id="5974"/>
    <lineage>
        <taxon>Eukaryota</taxon>
        <taxon>Sar</taxon>
        <taxon>Alveolata</taxon>
        <taxon>Ciliophora</taxon>
        <taxon>Intramacronucleata</taxon>
        <taxon>Spirotrichea</taxon>
        <taxon>Stichotrichia</taxon>
        <taxon>Sporadotrichida</taxon>
        <taxon>Halteriidae</taxon>
        <taxon>Halteria</taxon>
    </lineage>
</organism>
<dbReference type="AlphaFoldDB" id="A0A8J8NFM7"/>
<evidence type="ECO:0000313" key="4">
    <source>
        <dbReference type="Proteomes" id="UP000785679"/>
    </source>
</evidence>
<sequence length="98" mass="10957">MYSSISPSLSKFSSTLLSLLVILLCRNTSIVTIIANISKTSIKTSGSSSRANERESKMPKSQRVMTACWKEMEEKKKISIQWIKGSQARGWSILSQRS</sequence>
<evidence type="ECO:0008006" key="5">
    <source>
        <dbReference type="Google" id="ProtNLM"/>
    </source>
</evidence>
<keyword evidence="4" id="KW-1185">Reference proteome</keyword>
<comment type="caution">
    <text evidence="3">The sequence shown here is derived from an EMBL/GenBank/DDBJ whole genome shotgun (WGS) entry which is preliminary data.</text>
</comment>